<keyword evidence="2" id="KW-1185">Reference proteome</keyword>
<dbReference type="AlphaFoldDB" id="A0ABC8TXS3"/>
<organism evidence="1 2">
    <name type="scientific">Ilex paraguariensis</name>
    <name type="common">yerba mate</name>
    <dbReference type="NCBI Taxonomy" id="185542"/>
    <lineage>
        <taxon>Eukaryota</taxon>
        <taxon>Viridiplantae</taxon>
        <taxon>Streptophyta</taxon>
        <taxon>Embryophyta</taxon>
        <taxon>Tracheophyta</taxon>
        <taxon>Spermatophyta</taxon>
        <taxon>Magnoliopsida</taxon>
        <taxon>eudicotyledons</taxon>
        <taxon>Gunneridae</taxon>
        <taxon>Pentapetalae</taxon>
        <taxon>asterids</taxon>
        <taxon>campanulids</taxon>
        <taxon>Aquifoliales</taxon>
        <taxon>Aquifoliaceae</taxon>
        <taxon>Ilex</taxon>
    </lineage>
</organism>
<proteinExistence type="predicted"/>
<gene>
    <name evidence="1" type="ORF">ILEXP_LOCUS41993</name>
</gene>
<reference evidence="1 2" key="1">
    <citation type="submission" date="2024-02" db="EMBL/GenBank/DDBJ databases">
        <authorList>
            <person name="Vignale AGUSTIN F."/>
            <person name="Sosa J E."/>
            <person name="Modenutti C."/>
        </authorList>
    </citation>
    <scope>NUCLEOTIDE SEQUENCE [LARGE SCALE GENOMIC DNA]</scope>
</reference>
<accession>A0ABC8TXS3</accession>
<evidence type="ECO:0000313" key="1">
    <source>
        <dbReference type="EMBL" id="CAK9172348.1"/>
    </source>
</evidence>
<dbReference type="Proteomes" id="UP001642360">
    <property type="component" value="Unassembled WGS sequence"/>
</dbReference>
<dbReference type="EMBL" id="CAUOFW020005958">
    <property type="protein sequence ID" value="CAK9172348.1"/>
    <property type="molecule type" value="Genomic_DNA"/>
</dbReference>
<comment type="caution">
    <text evidence="1">The sequence shown here is derived from an EMBL/GenBank/DDBJ whole genome shotgun (WGS) entry which is preliminary data.</text>
</comment>
<evidence type="ECO:0000313" key="2">
    <source>
        <dbReference type="Proteomes" id="UP001642360"/>
    </source>
</evidence>
<protein>
    <submittedName>
        <fullName evidence="1">Uncharacterized protein</fullName>
    </submittedName>
</protein>
<sequence length="129" mass="14411">MDYPQNPIDLCLSVPQNSIEALDLLKASGILPLFARLKPSKLQTIVRCFRPSFAGSAYILVIMVDSNIDSQISQDLITPLNTHFASHSKSSAMEPPQPPPPKSYWRFSKQDFFPAPSFQKLSTMMLAQL</sequence>
<name>A0ABC8TXS3_9AQUA</name>